<sequence length="293" mass="32842">MTSNASKTERNNSIVALVFRIAAAFAISSAIAIATISKRFVTSKTQKSECETRLPTVSHSLGTPTVQESECRARPSTAPHFLDLPPELRVAIYASFIPPTGCPCAGKYFRRVCRQVQVEFDNEIARQMTIRLSKSVASAPFRVQWQVHTCDSPLYLSLPISILGANEYYDMYREKWPGSSNSHTYRLLSALPTYVKTARISFENGTNVSEWYATYQIQKVKSAISSFMLDSKEETKCDLKCVEMYWGALVPSKAGRSVLATVDKRLKLDDDWRSPDGERGYGLGCSWTRKTLC</sequence>
<accession>A0A7U2NR37</accession>
<proteinExistence type="predicted"/>
<reference evidence="2" key="1">
    <citation type="journal article" date="2021" name="BMC Genomics">
        <title>Chromosome-level genome assembly and manually-curated proteome of model necrotroph Parastagonospora nodorum Sn15 reveals a genome-wide trove of candidate effector homologs, and redundancy of virulence-related functions within an accessory chromosome.</title>
        <authorList>
            <person name="Bertazzoni S."/>
            <person name="Jones D.A.B."/>
            <person name="Phan H.T."/>
            <person name="Tan K.-C."/>
            <person name="Hane J.K."/>
        </authorList>
    </citation>
    <scope>NUCLEOTIDE SEQUENCE [LARGE SCALE GENOMIC DNA]</scope>
    <source>
        <strain evidence="2">SN15 / ATCC MYA-4574 / FGSC 10173)</strain>
    </source>
</reference>
<dbReference type="KEGG" id="pno:SNOG_13182"/>
<keyword evidence="2" id="KW-1185">Reference proteome</keyword>
<evidence type="ECO:0000313" key="2">
    <source>
        <dbReference type="Proteomes" id="UP000663193"/>
    </source>
</evidence>
<dbReference type="OrthoDB" id="3801219at2759"/>
<organism evidence="1 2">
    <name type="scientific">Phaeosphaeria nodorum (strain SN15 / ATCC MYA-4574 / FGSC 10173)</name>
    <name type="common">Glume blotch fungus</name>
    <name type="synonym">Parastagonospora nodorum</name>
    <dbReference type="NCBI Taxonomy" id="321614"/>
    <lineage>
        <taxon>Eukaryota</taxon>
        <taxon>Fungi</taxon>
        <taxon>Dikarya</taxon>
        <taxon>Ascomycota</taxon>
        <taxon>Pezizomycotina</taxon>
        <taxon>Dothideomycetes</taxon>
        <taxon>Pleosporomycetidae</taxon>
        <taxon>Pleosporales</taxon>
        <taxon>Pleosporineae</taxon>
        <taxon>Phaeosphaeriaceae</taxon>
        <taxon>Parastagonospora</taxon>
    </lineage>
</organism>
<evidence type="ECO:0000313" key="1">
    <source>
        <dbReference type="EMBL" id="QRD07425.1"/>
    </source>
</evidence>
<gene>
    <name evidence="1" type="ORF">JI435_131820</name>
</gene>
<name>A0A7U2NR37_PHANO</name>
<dbReference type="Proteomes" id="UP000663193">
    <property type="component" value="Chromosome 22"/>
</dbReference>
<protein>
    <submittedName>
        <fullName evidence="1">Uncharacterized protein</fullName>
    </submittedName>
</protein>
<dbReference type="VEuPathDB" id="FungiDB:JI435_131820"/>
<dbReference type="AlphaFoldDB" id="A0A7U2NR37"/>
<dbReference type="RefSeq" id="XP_001803394.1">
    <property type="nucleotide sequence ID" value="XM_001803342.1"/>
</dbReference>
<dbReference type="EMBL" id="CP069044">
    <property type="protein sequence ID" value="QRD07425.1"/>
    <property type="molecule type" value="Genomic_DNA"/>
</dbReference>